<dbReference type="PRINTS" id="PR01301">
    <property type="entry name" value="RGSPROTEIN"/>
</dbReference>
<dbReference type="SUPFAM" id="SSF48670">
    <property type="entry name" value="Transducin (heterotrimeric G protein), gamma chain"/>
    <property type="match status" value="1"/>
</dbReference>
<dbReference type="PROSITE" id="PS50058">
    <property type="entry name" value="G_PROTEIN_GAMMA"/>
    <property type="match status" value="1"/>
</dbReference>
<evidence type="ECO:0000313" key="7">
    <source>
        <dbReference type="Proteomes" id="UP000292052"/>
    </source>
</evidence>
<dbReference type="GO" id="GO:0043005">
    <property type="term" value="C:neuron projection"/>
    <property type="evidence" value="ECO:0007669"/>
    <property type="project" value="TreeGrafter"/>
</dbReference>
<dbReference type="AlphaFoldDB" id="A0A482W2W5"/>
<dbReference type="OrthoDB" id="196547at2759"/>
<dbReference type="InterPro" id="IPR047016">
    <property type="entry name" value="RGS6/7/9/11"/>
</dbReference>
<evidence type="ECO:0000256" key="2">
    <source>
        <dbReference type="SAM" id="MobiDB-lite"/>
    </source>
</evidence>
<dbReference type="GO" id="GO:0005886">
    <property type="term" value="C:plasma membrane"/>
    <property type="evidence" value="ECO:0007669"/>
    <property type="project" value="TreeGrafter"/>
</dbReference>
<keyword evidence="7" id="KW-1185">Reference proteome</keyword>
<dbReference type="Gene3D" id="1.10.167.10">
    <property type="entry name" value="Regulator of G-protein Signalling 4, domain 2"/>
    <property type="match status" value="1"/>
</dbReference>
<dbReference type="EMBL" id="QDEB01033952">
    <property type="protein sequence ID" value="RZC39501.1"/>
    <property type="molecule type" value="Genomic_DNA"/>
</dbReference>
<dbReference type="Pfam" id="PF00615">
    <property type="entry name" value="RGS"/>
    <property type="match status" value="1"/>
</dbReference>
<dbReference type="GO" id="GO:0008277">
    <property type="term" value="P:regulation of G protein-coupled receptor signaling pathway"/>
    <property type="evidence" value="ECO:0007669"/>
    <property type="project" value="InterPro"/>
</dbReference>
<dbReference type="GO" id="GO:0007186">
    <property type="term" value="P:G protein-coupled receptor signaling pathway"/>
    <property type="evidence" value="ECO:0007669"/>
    <property type="project" value="InterPro"/>
</dbReference>
<dbReference type="CDD" id="cd00068">
    <property type="entry name" value="GGL"/>
    <property type="match status" value="1"/>
</dbReference>
<dbReference type="SMART" id="SM01224">
    <property type="entry name" value="G_gamma"/>
    <property type="match status" value="1"/>
</dbReference>
<evidence type="ECO:0000313" key="6">
    <source>
        <dbReference type="EMBL" id="RZC39501.1"/>
    </source>
</evidence>
<accession>A0A482W2W5</accession>
<proteinExistence type="predicted"/>
<dbReference type="GO" id="GO:0005096">
    <property type="term" value="F:GTPase activator activity"/>
    <property type="evidence" value="ECO:0007669"/>
    <property type="project" value="TreeGrafter"/>
</dbReference>
<dbReference type="InterPro" id="IPR047017">
    <property type="entry name" value="RGS6/7/9/11_DHEX_sf"/>
</dbReference>
<dbReference type="STRING" id="1661398.A0A482W2W5"/>
<dbReference type="InterPro" id="IPR036305">
    <property type="entry name" value="RGS_sf"/>
</dbReference>
<dbReference type="SMART" id="SM00224">
    <property type="entry name" value="GGL"/>
    <property type="match status" value="1"/>
</dbReference>
<gene>
    <name evidence="6" type="ORF">BDFB_007043</name>
</gene>
<evidence type="ECO:0000259" key="3">
    <source>
        <dbReference type="PROSITE" id="PS50058"/>
    </source>
</evidence>
<dbReference type="Pfam" id="PF00610">
    <property type="entry name" value="DEP"/>
    <property type="match status" value="1"/>
</dbReference>
<dbReference type="Pfam" id="PF18148">
    <property type="entry name" value="RGS_DHEX"/>
    <property type="match status" value="1"/>
</dbReference>
<dbReference type="SUPFAM" id="SSF46785">
    <property type="entry name" value="Winged helix' DNA-binding domain"/>
    <property type="match status" value="1"/>
</dbReference>
<dbReference type="Gene3D" id="4.10.260.10">
    <property type="entry name" value="Transducin (heterotrimeric G protein), gamma chain"/>
    <property type="match status" value="1"/>
</dbReference>
<dbReference type="InterPro" id="IPR000591">
    <property type="entry name" value="DEP_dom"/>
</dbReference>
<evidence type="ECO:0000256" key="1">
    <source>
        <dbReference type="ARBA" id="ARBA00022700"/>
    </source>
</evidence>
<dbReference type="GO" id="GO:0009968">
    <property type="term" value="P:negative regulation of signal transduction"/>
    <property type="evidence" value="ECO:0007669"/>
    <property type="project" value="UniProtKB-KW"/>
</dbReference>
<protein>
    <submittedName>
        <fullName evidence="6">Regulator of G-protein signaling 7</fullName>
    </submittedName>
</protein>
<dbReference type="PROSITE" id="PS50186">
    <property type="entry name" value="DEP"/>
    <property type="match status" value="1"/>
</dbReference>
<feature type="domain" description="G protein gamma" evidence="3">
    <location>
        <begin position="201"/>
        <end position="272"/>
    </location>
</feature>
<dbReference type="InterPro" id="IPR036390">
    <property type="entry name" value="WH_DNA-bd_sf"/>
</dbReference>
<keyword evidence="1" id="KW-0734">Signal transduction inhibitor</keyword>
<dbReference type="PANTHER" id="PTHR45746">
    <property type="entry name" value="LP21163P"/>
    <property type="match status" value="1"/>
</dbReference>
<dbReference type="PANTHER" id="PTHR45746:SF5">
    <property type="entry name" value="REGULATOR OF G-PROTEIN SIGNALING 7"/>
    <property type="match status" value="1"/>
</dbReference>
<evidence type="ECO:0000259" key="5">
    <source>
        <dbReference type="PROSITE" id="PS50186"/>
    </source>
</evidence>
<dbReference type="GO" id="GO:0005737">
    <property type="term" value="C:cytoplasm"/>
    <property type="evidence" value="ECO:0007669"/>
    <property type="project" value="TreeGrafter"/>
</dbReference>
<feature type="domain" description="RGS" evidence="4">
    <location>
        <begin position="285"/>
        <end position="324"/>
    </location>
</feature>
<dbReference type="SMART" id="SM00049">
    <property type="entry name" value="DEP"/>
    <property type="match status" value="1"/>
</dbReference>
<dbReference type="GO" id="GO:0035556">
    <property type="term" value="P:intracellular signal transduction"/>
    <property type="evidence" value="ECO:0007669"/>
    <property type="project" value="InterPro"/>
</dbReference>
<comment type="caution">
    <text evidence="6">The sequence shown here is derived from an EMBL/GenBank/DDBJ whole genome shotgun (WGS) entry which is preliminary data.</text>
</comment>
<feature type="domain" description="DEP" evidence="5">
    <location>
        <begin position="12"/>
        <end position="87"/>
    </location>
</feature>
<dbReference type="InterPro" id="IPR036284">
    <property type="entry name" value="GGL_sf"/>
</dbReference>
<dbReference type="InterPro" id="IPR015898">
    <property type="entry name" value="G-protein_gamma-like_dom"/>
</dbReference>
<reference evidence="6 7" key="1">
    <citation type="submission" date="2017-03" db="EMBL/GenBank/DDBJ databases">
        <title>Genome of the blue death feigning beetle - Asbolus verrucosus.</title>
        <authorList>
            <person name="Rider S.D."/>
        </authorList>
    </citation>
    <scope>NUCLEOTIDE SEQUENCE [LARGE SCALE GENOMIC DNA]</scope>
    <source>
        <strain evidence="6">Butters</strain>
        <tissue evidence="6">Head and leg muscle</tissue>
    </source>
</reference>
<dbReference type="Pfam" id="PF00631">
    <property type="entry name" value="G-gamma"/>
    <property type="match status" value="1"/>
</dbReference>
<feature type="region of interest" description="Disordered" evidence="2">
    <location>
        <begin position="326"/>
        <end position="401"/>
    </location>
</feature>
<feature type="compositionally biased region" description="Polar residues" evidence="2">
    <location>
        <begin position="326"/>
        <end position="341"/>
    </location>
</feature>
<dbReference type="InterPro" id="IPR016137">
    <property type="entry name" value="RGS"/>
</dbReference>
<dbReference type="InterPro" id="IPR040759">
    <property type="entry name" value="RGS_DHEX"/>
</dbReference>
<dbReference type="InterPro" id="IPR036388">
    <property type="entry name" value="WH-like_DNA-bd_sf"/>
</dbReference>
<dbReference type="CDD" id="cd04450">
    <property type="entry name" value="DEP_RGS7-like"/>
    <property type="match status" value="1"/>
</dbReference>
<evidence type="ECO:0000259" key="4">
    <source>
        <dbReference type="PROSITE" id="PS50132"/>
    </source>
</evidence>
<dbReference type="Proteomes" id="UP000292052">
    <property type="component" value="Unassembled WGS sequence"/>
</dbReference>
<sequence>MEGLVREMQDTEHGGVPVRSQKLFLTSIPAAFMGYDLIEWLMERLGIEESEALNLANQLCQYGYFFPVSDSKNLVVKDDSSLYRFQSPYYWPWQNRPPDNVEYAIYLAKRTLRNKQRHGLEDYELEALSNLRKNLANKWDFITMQAEEQVKLAKVLKKGDKIISDSQERAYWRVHRPPPGMVTSLEQCPVPTRSWNGSRTRKRTIEDCKREVELLKNSLSRTRVKVSQALEGMVQHVETYMEYDPLITPTQPSNPWVSEDTTFWQLNSALVEIPTEKRVRRWALSMEELVSDSTGLQEFTNYLRKEYSHENIRFWMAVNDLRRSAQSQIQRKKTSTSSAPNQQLLQQQPSQGATVTCGALSKRRGSDRSLSGSAHELAVSGVKDSKVPHSHSQSNLSDIPYRGDLACLPKTTPVPATVASP</sequence>
<dbReference type="SUPFAM" id="SSF48097">
    <property type="entry name" value="Regulator of G-protein signaling, RGS"/>
    <property type="match status" value="1"/>
</dbReference>
<dbReference type="Gene3D" id="1.10.10.10">
    <property type="entry name" value="Winged helix-like DNA-binding domain superfamily/Winged helix DNA-binding domain"/>
    <property type="match status" value="1"/>
</dbReference>
<organism evidence="6 7">
    <name type="scientific">Asbolus verrucosus</name>
    <name type="common">Desert ironclad beetle</name>
    <dbReference type="NCBI Taxonomy" id="1661398"/>
    <lineage>
        <taxon>Eukaryota</taxon>
        <taxon>Metazoa</taxon>
        <taxon>Ecdysozoa</taxon>
        <taxon>Arthropoda</taxon>
        <taxon>Hexapoda</taxon>
        <taxon>Insecta</taxon>
        <taxon>Pterygota</taxon>
        <taxon>Neoptera</taxon>
        <taxon>Endopterygota</taxon>
        <taxon>Coleoptera</taxon>
        <taxon>Polyphaga</taxon>
        <taxon>Cucujiformia</taxon>
        <taxon>Tenebrionidae</taxon>
        <taxon>Pimeliinae</taxon>
        <taxon>Asbolus</taxon>
    </lineage>
</organism>
<dbReference type="InterPro" id="IPR044926">
    <property type="entry name" value="RGS_subdomain_2"/>
</dbReference>
<name>A0A482W2W5_ASBVE</name>
<dbReference type="PROSITE" id="PS50132">
    <property type="entry name" value="RGS"/>
    <property type="match status" value="1"/>
</dbReference>
<dbReference type="Gene3D" id="1.10.1240.60">
    <property type="match status" value="1"/>
</dbReference>